<evidence type="ECO:0000313" key="2">
    <source>
        <dbReference type="EMBL" id="MDC8758246.1"/>
    </source>
</evidence>
<dbReference type="PANTHER" id="PTHR13774">
    <property type="entry name" value="PHENAZINE BIOSYNTHESIS PROTEIN"/>
    <property type="match status" value="1"/>
</dbReference>
<dbReference type="InterPro" id="IPR003719">
    <property type="entry name" value="Phenazine_PhzF-like"/>
</dbReference>
<sequence length="309" mass="32841">MNKDARCAADHQYERDNMKNRPFKQVDVFTNVRFKGNPVAVVLDADGLSSEQMQQIANWTNLSETTFVVPVTEPGADYHVRIFTPNAELPFAGHPTIGTAHALLEAGLIQARNGALLQQCRAGLVKLAVARGQDGAQWISFDLPEPKLTALDVAQTEELERLLGSPVQRQFPPCVVDVGPRWVVAQLPSAVTVLAVQADFQHMKGRNAADGHTGVVIFGAHEQGAGATIEIRAFAPAHGVNEDPVCGSGTGSVGAFIRHSGQIQRFGGDFLASQGAVVGRAGVLRLVLNEQTVRVGGNAVTCVNGEVAA</sequence>
<keyword evidence="3" id="KW-1185">Reference proteome</keyword>
<protein>
    <submittedName>
        <fullName evidence="2">PhzF family phenazine biosynthesis protein</fullName>
    </submittedName>
</protein>
<dbReference type="EMBL" id="JAQQXR010000004">
    <property type="protein sequence ID" value="MDC8758246.1"/>
    <property type="molecule type" value="Genomic_DNA"/>
</dbReference>
<comment type="caution">
    <text evidence="2">The sequence shown here is derived from an EMBL/GenBank/DDBJ whole genome shotgun (WGS) entry which is preliminary data.</text>
</comment>
<dbReference type="SUPFAM" id="SSF54506">
    <property type="entry name" value="Diaminopimelate epimerase-like"/>
    <property type="match status" value="1"/>
</dbReference>
<dbReference type="Gene3D" id="3.10.310.10">
    <property type="entry name" value="Diaminopimelate Epimerase, Chain A, domain 1"/>
    <property type="match status" value="2"/>
</dbReference>
<evidence type="ECO:0000256" key="1">
    <source>
        <dbReference type="ARBA" id="ARBA00008270"/>
    </source>
</evidence>
<dbReference type="PANTHER" id="PTHR13774:SF32">
    <property type="entry name" value="ANTISENSE-ENHANCING SEQUENCE 1"/>
    <property type="match status" value="1"/>
</dbReference>
<dbReference type="Pfam" id="PF02567">
    <property type="entry name" value="PhzC-PhzF"/>
    <property type="match status" value="1"/>
</dbReference>
<reference evidence="2 3" key="1">
    <citation type="submission" date="2022-10" db="EMBL/GenBank/DDBJ databases">
        <title>Janthinobacterium sp. hw3 Genome sequencing.</title>
        <authorList>
            <person name="Park S."/>
        </authorList>
    </citation>
    <scope>NUCLEOTIDE SEQUENCE [LARGE SCALE GENOMIC DNA]</scope>
    <source>
        <strain evidence="3">hw3</strain>
    </source>
</reference>
<proteinExistence type="inferred from homology"/>
<dbReference type="NCBIfam" id="TIGR00654">
    <property type="entry name" value="PhzF_family"/>
    <property type="match status" value="1"/>
</dbReference>
<evidence type="ECO:0000313" key="3">
    <source>
        <dbReference type="Proteomes" id="UP001221208"/>
    </source>
</evidence>
<dbReference type="Proteomes" id="UP001221208">
    <property type="component" value="Unassembled WGS sequence"/>
</dbReference>
<dbReference type="PIRSF" id="PIRSF016184">
    <property type="entry name" value="PhzC_PhzF"/>
    <property type="match status" value="1"/>
</dbReference>
<accession>A0ABT5K1S9</accession>
<dbReference type="RefSeq" id="WP_273670924.1">
    <property type="nucleotide sequence ID" value="NZ_JAQQXR010000004.1"/>
</dbReference>
<comment type="similarity">
    <text evidence="1">Belongs to the PhzF family.</text>
</comment>
<name>A0ABT5K1S9_9BURK</name>
<organism evidence="2 3">
    <name type="scientific">Janthinobacterium fluminis</name>
    <dbReference type="NCBI Taxonomy" id="2987524"/>
    <lineage>
        <taxon>Bacteria</taxon>
        <taxon>Pseudomonadati</taxon>
        <taxon>Pseudomonadota</taxon>
        <taxon>Betaproteobacteria</taxon>
        <taxon>Burkholderiales</taxon>
        <taxon>Oxalobacteraceae</taxon>
        <taxon>Janthinobacterium</taxon>
    </lineage>
</organism>
<gene>
    <name evidence="2" type="ORF">OIK44_11665</name>
</gene>